<keyword evidence="2" id="KW-1185">Reference proteome</keyword>
<dbReference type="Gramene" id="TVU21581">
    <property type="protein sequence ID" value="TVU21581"/>
    <property type="gene ID" value="EJB05_31228"/>
</dbReference>
<evidence type="ECO:0000313" key="2">
    <source>
        <dbReference type="Proteomes" id="UP000324897"/>
    </source>
</evidence>
<proteinExistence type="predicted"/>
<protein>
    <submittedName>
        <fullName evidence="1">Uncharacterized protein</fullName>
    </submittedName>
</protein>
<dbReference type="EMBL" id="RWGY01000026">
    <property type="protein sequence ID" value="TVU21581.1"/>
    <property type="molecule type" value="Genomic_DNA"/>
</dbReference>
<organism evidence="1 2">
    <name type="scientific">Eragrostis curvula</name>
    <name type="common">weeping love grass</name>
    <dbReference type="NCBI Taxonomy" id="38414"/>
    <lineage>
        <taxon>Eukaryota</taxon>
        <taxon>Viridiplantae</taxon>
        <taxon>Streptophyta</taxon>
        <taxon>Embryophyta</taxon>
        <taxon>Tracheophyta</taxon>
        <taxon>Spermatophyta</taxon>
        <taxon>Magnoliopsida</taxon>
        <taxon>Liliopsida</taxon>
        <taxon>Poales</taxon>
        <taxon>Poaceae</taxon>
        <taxon>PACMAD clade</taxon>
        <taxon>Chloridoideae</taxon>
        <taxon>Eragrostideae</taxon>
        <taxon>Eragrostidinae</taxon>
        <taxon>Eragrostis</taxon>
    </lineage>
</organism>
<sequence>MSAREYPMPSCVAFLKKGSGGQNGATAQKEFGNILWGRISNEEVGCCASMSFPFSQLNMALGRRERHLMEATPSGGEKSLRSPWPVQWLPCASANVFAFFHGRGKKELCTLMVADSCDLSQGQAACLSRVLLTHCSPTRA</sequence>
<feature type="non-terminal residue" evidence="1">
    <location>
        <position position="1"/>
    </location>
</feature>
<name>A0A5J9UEB5_9POAL</name>
<dbReference type="Proteomes" id="UP000324897">
    <property type="component" value="Unassembled WGS sequence"/>
</dbReference>
<comment type="caution">
    <text evidence="1">The sequence shown here is derived from an EMBL/GenBank/DDBJ whole genome shotgun (WGS) entry which is preliminary data.</text>
</comment>
<accession>A0A5J9UEB5</accession>
<evidence type="ECO:0000313" key="1">
    <source>
        <dbReference type="EMBL" id="TVU21581.1"/>
    </source>
</evidence>
<gene>
    <name evidence="1" type="ORF">EJB05_31228</name>
</gene>
<dbReference type="AlphaFoldDB" id="A0A5J9UEB5"/>
<reference evidence="1 2" key="1">
    <citation type="journal article" date="2019" name="Sci. Rep.">
        <title>A high-quality genome of Eragrostis curvula grass provides insights into Poaceae evolution and supports new strategies to enhance forage quality.</title>
        <authorList>
            <person name="Carballo J."/>
            <person name="Santos B.A.C.M."/>
            <person name="Zappacosta D."/>
            <person name="Garbus I."/>
            <person name="Selva J.P."/>
            <person name="Gallo C.A."/>
            <person name="Diaz A."/>
            <person name="Albertini E."/>
            <person name="Caccamo M."/>
            <person name="Echenique V."/>
        </authorList>
    </citation>
    <scope>NUCLEOTIDE SEQUENCE [LARGE SCALE GENOMIC DNA]</scope>
    <source>
        <strain evidence="2">cv. Victoria</strain>
        <tissue evidence="1">Leaf</tissue>
    </source>
</reference>